<gene>
    <name evidence="6" type="ORF">A6302_03396</name>
</gene>
<evidence type="ECO:0000313" key="6">
    <source>
        <dbReference type="EMBL" id="ODN69310.1"/>
    </source>
</evidence>
<dbReference type="InterPro" id="IPR001789">
    <property type="entry name" value="Sig_transdc_resp-reg_receiver"/>
</dbReference>
<evidence type="ECO:0000259" key="5">
    <source>
        <dbReference type="PROSITE" id="PS50110"/>
    </source>
</evidence>
<dbReference type="InterPro" id="IPR011006">
    <property type="entry name" value="CheY-like_superfamily"/>
</dbReference>
<name>A0A1E3GZ19_9HYPH</name>
<sequence>MPAGGKLTVETLNTYVADDYAADHAFAAGQYVMIAVTDSGTGMSAEVIAKAFDPFFTTKPVGKGSGLGLSQVFGFVRQSRGHVKIYSEPGHGTTVKIYLPRHYGEMETEDQGRGPGQPDRGDHSETVLVVEDDERVRSFSTEALRDLGYTVLGAASGAAALALIEAGARPTLLFTDVVMPGMSGRELADLVVKRLPEVKVLYTTGYTRNAIVHNGVLDPGTHLLQKPFSVDQLAAKVRSVLDV</sequence>
<protein>
    <recommendedName>
        <fullName evidence="2">histidine kinase</fullName>
        <ecNumber evidence="2">2.7.13.3</ecNumber>
    </recommendedName>
</protein>
<keyword evidence="3" id="KW-0597">Phosphoprotein</keyword>
<dbReference type="InterPro" id="IPR005467">
    <property type="entry name" value="His_kinase_dom"/>
</dbReference>
<dbReference type="AlphaFoldDB" id="A0A1E3GZ19"/>
<dbReference type="PROSITE" id="PS50109">
    <property type="entry name" value="HIS_KIN"/>
    <property type="match status" value="1"/>
</dbReference>
<comment type="caution">
    <text evidence="6">The sequence shown here is derived from an EMBL/GenBank/DDBJ whole genome shotgun (WGS) entry which is preliminary data.</text>
</comment>
<dbReference type="PROSITE" id="PS50110">
    <property type="entry name" value="RESPONSE_REGULATORY"/>
    <property type="match status" value="1"/>
</dbReference>
<dbReference type="EMBL" id="MCRJ01000098">
    <property type="protein sequence ID" value="ODN69310.1"/>
    <property type="molecule type" value="Genomic_DNA"/>
</dbReference>
<evidence type="ECO:0000259" key="4">
    <source>
        <dbReference type="PROSITE" id="PS50109"/>
    </source>
</evidence>
<accession>A0A1E3GZ19</accession>
<evidence type="ECO:0000256" key="3">
    <source>
        <dbReference type="PROSITE-ProRule" id="PRU00169"/>
    </source>
</evidence>
<dbReference type="SMART" id="SM00448">
    <property type="entry name" value="REC"/>
    <property type="match status" value="1"/>
</dbReference>
<dbReference type="PATRIC" id="fig|1439726.3.peg.3572"/>
<dbReference type="GO" id="GO:0004673">
    <property type="term" value="F:protein histidine kinase activity"/>
    <property type="evidence" value="ECO:0007669"/>
    <property type="project" value="UniProtKB-EC"/>
</dbReference>
<feature type="domain" description="Response regulatory" evidence="5">
    <location>
        <begin position="126"/>
        <end position="241"/>
    </location>
</feature>
<dbReference type="Pfam" id="PF02518">
    <property type="entry name" value="HATPase_c"/>
    <property type="match status" value="1"/>
</dbReference>
<dbReference type="InterPro" id="IPR004358">
    <property type="entry name" value="Sig_transdc_His_kin-like_C"/>
</dbReference>
<evidence type="ECO:0000256" key="1">
    <source>
        <dbReference type="ARBA" id="ARBA00000085"/>
    </source>
</evidence>
<organism evidence="6 7">
    <name type="scientific">Methylobrevis pamukkalensis</name>
    <dbReference type="NCBI Taxonomy" id="1439726"/>
    <lineage>
        <taxon>Bacteria</taxon>
        <taxon>Pseudomonadati</taxon>
        <taxon>Pseudomonadota</taxon>
        <taxon>Alphaproteobacteria</taxon>
        <taxon>Hyphomicrobiales</taxon>
        <taxon>Pleomorphomonadaceae</taxon>
        <taxon>Methylobrevis</taxon>
    </lineage>
</organism>
<dbReference type="PANTHER" id="PTHR43065">
    <property type="entry name" value="SENSOR HISTIDINE KINASE"/>
    <property type="match status" value="1"/>
</dbReference>
<keyword evidence="7" id="KW-1185">Reference proteome</keyword>
<dbReference type="Proteomes" id="UP000094622">
    <property type="component" value="Unassembled WGS sequence"/>
</dbReference>
<dbReference type="InterPro" id="IPR003594">
    <property type="entry name" value="HATPase_dom"/>
</dbReference>
<comment type="catalytic activity">
    <reaction evidence="1">
        <text>ATP + protein L-histidine = ADP + protein N-phospho-L-histidine.</text>
        <dbReference type="EC" id="2.7.13.3"/>
    </reaction>
</comment>
<dbReference type="Pfam" id="PF00072">
    <property type="entry name" value="Response_reg"/>
    <property type="match status" value="1"/>
</dbReference>
<evidence type="ECO:0000256" key="2">
    <source>
        <dbReference type="ARBA" id="ARBA00012438"/>
    </source>
</evidence>
<dbReference type="SUPFAM" id="SSF55874">
    <property type="entry name" value="ATPase domain of HSP90 chaperone/DNA topoisomerase II/histidine kinase"/>
    <property type="match status" value="1"/>
</dbReference>
<dbReference type="Gene3D" id="3.40.50.2300">
    <property type="match status" value="1"/>
</dbReference>
<dbReference type="EC" id="2.7.13.3" evidence="2"/>
<dbReference type="GO" id="GO:0000160">
    <property type="term" value="P:phosphorelay signal transduction system"/>
    <property type="evidence" value="ECO:0007669"/>
    <property type="project" value="InterPro"/>
</dbReference>
<dbReference type="PRINTS" id="PR00344">
    <property type="entry name" value="BCTRLSENSOR"/>
</dbReference>
<reference evidence="6 7" key="1">
    <citation type="submission" date="2016-07" db="EMBL/GenBank/DDBJ databases">
        <title>Draft Genome Sequence of Methylobrevis pamukkalensis PK2.</title>
        <authorList>
            <person name="Vasilenko O.V."/>
            <person name="Doronina N.V."/>
            <person name="Shmareva M.N."/>
            <person name="Tarlachkov S.V."/>
            <person name="Mustakhimov I."/>
            <person name="Trotsenko Y.A."/>
        </authorList>
    </citation>
    <scope>NUCLEOTIDE SEQUENCE [LARGE SCALE GENOMIC DNA]</scope>
    <source>
        <strain evidence="6 7">PK2</strain>
    </source>
</reference>
<dbReference type="Gene3D" id="3.30.565.10">
    <property type="entry name" value="Histidine kinase-like ATPase, C-terminal domain"/>
    <property type="match status" value="1"/>
</dbReference>
<proteinExistence type="predicted"/>
<feature type="domain" description="Histidine kinase" evidence="4">
    <location>
        <begin position="1"/>
        <end position="103"/>
    </location>
</feature>
<dbReference type="PANTHER" id="PTHR43065:SF49">
    <property type="entry name" value="HISTIDINE KINASE"/>
    <property type="match status" value="1"/>
</dbReference>
<feature type="modified residue" description="4-aspartylphosphate" evidence="3">
    <location>
        <position position="176"/>
    </location>
</feature>
<dbReference type="InterPro" id="IPR036890">
    <property type="entry name" value="HATPase_C_sf"/>
</dbReference>
<dbReference type="SMART" id="SM00387">
    <property type="entry name" value="HATPase_c"/>
    <property type="match status" value="1"/>
</dbReference>
<dbReference type="SUPFAM" id="SSF52172">
    <property type="entry name" value="CheY-like"/>
    <property type="match status" value="1"/>
</dbReference>
<evidence type="ECO:0000313" key="7">
    <source>
        <dbReference type="Proteomes" id="UP000094622"/>
    </source>
</evidence>